<dbReference type="RefSeq" id="WP_203357334.1">
    <property type="nucleotide sequence ID" value="NZ_CP069127.1"/>
</dbReference>
<proteinExistence type="predicted"/>
<feature type="transmembrane region" description="Helical" evidence="7">
    <location>
        <begin position="166"/>
        <end position="185"/>
    </location>
</feature>
<keyword evidence="3" id="KW-1003">Cell membrane</keyword>
<feature type="transmembrane region" description="Helical" evidence="7">
    <location>
        <begin position="247"/>
        <end position="267"/>
    </location>
</feature>
<keyword evidence="5 7" id="KW-1133">Transmembrane helix</keyword>
<dbReference type="InterPro" id="IPR011701">
    <property type="entry name" value="MFS"/>
</dbReference>
<evidence type="ECO:0000256" key="1">
    <source>
        <dbReference type="ARBA" id="ARBA00004651"/>
    </source>
</evidence>
<organism evidence="9 10">
    <name type="scientific">Brevibacillus choshinensis</name>
    <dbReference type="NCBI Taxonomy" id="54911"/>
    <lineage>
        <taxon>Bacteria</taxon>
        <taxon>Bacillati</taxon>
        <taxon>Bacillota</taxon>
        <taxon>Bacilli</taxon>
        <taxon>Bacillales</taxon>
        <taxon>Paenibacillaceae</taxon>
        <taxon>Brevibacillus</taxon>
    </lineage>
</organism>
<feature type="transmembrane region" description="Helical" evidence="7">
    <location>
        <begin position="367"/>
        <end position="386"/>
    </location>
</feature>
<accession>A0ABX7FX26</accession>
<evidence type="ECO:0000259" key="8">
    <source>
        <dbReference type="PROSITE" id="PS50850"/>
    </source>
</evidence>
<evidence type="ECO:0000256" key="6">
    <source>
        <dbReference type="ARBA" id="ARBA00023136"/>
    </source>
</evidence>
<feature type="transmembrane region" description="Helical" evidence="7">
    <location>
        <begin position="279"/>
        <end position="296"/>
    </location>
</feature>
<dbReference type="Gene3D" id="1.20.1250.20">
    <property type="entry name" value="MFS general substrate transporter like domains"/>
    <property type="match status" value="2"/>
</dbReference>
<dbReference type="PRINTS" id="PR01035">
    <property type="entry name" value="TCRTETA"/>
</dbReference>
<dbReference type="Proteomes" id="UP000596248">
    <property type="component" value="Chromosome"/>
</dbReference>
<evidence type="ECO:0000256" key="2">
    <source>
        <dbReference type="ARBA" id="ARBA00022448"/>
    </source>
</evidence>
<dbReference type="Pfam" id="PF07690">
    <property type="entry name" value="MFS_1"/>
    <property type="match status" value="2"/>
</dbReference>
<feature type="transmembrane region" description="Helical" evidence="7">
    <location>
        <begin position="78"/>
        <end position="100"/>
    </location>
</feature>
<dbReference type="PROSITE" id="PS50850">
    <property type="entry name" value="MFS"/>
    <property type="match status" value="1"/>
</dbReference>
<feature type="domain" description="Major facilitator superfamily (MFS) profile" evidence="8">
    <location>
        <begin position="7"/>
        <end position="391"/>
    </location>
</feature>
<keyword evidence="6 7" id="KW-0472">Membrane</keyword>
<feature type="transmembrane region" description="Helical" evidence="7">
    <location>
        <begin position="7"/>
        <end position="33"/>
    </location>
</feature>
<dbReference type="InterPro" id="IPR001958">
    <property type="entry name" value="Tet-R_TetA/multi-R_MdtG-like"/>
</dbReference>
<reference evidence="9 10" key="1">
    <citation type="submission" date="2021-01" db="EMBL/GenBank/DDBJ databases">
        <title>Identification of strong promoters based on the transcriptome of Brevibacillus choshinensis.</title>
        <authorList>
            <person name="Yao D."/>
            <person name="Zhang K."/>
            <person name="Wu J."/>
        </authorList>
    </citation>
    <scope>NUCLEOTIDE SEQUENCE [LARGE SCALE GENOMIC DNA]</scope>
    <source>
        <strain evidence="9 10">HPD31-SP3</strain>
    </source>
</reference>
<comment type="subcellular location">
    <subcellularLocation>
        <location evidence="1">Cell membrane</location>
        <topology evidence="1">Multi-pass membrane protein</topology>
    </subcellularLocation>
</comment>
<evidence type="ECO:0000313" key="10">
    <source>
        <dbReference type="Proteomes" id="UP000596248"/>
    </source>
</evidence>
<evidence type="ECO:0000256" key="5">
    <source>
        <dbReference type="ARBA" id="ARBA00022989"/>
    </source>
</evidence>
<dbReference type="PANTHER" id="PTHR43414:SF6">
    <property type="entry name" value="MULTIDRUG RESISTANCE PROTEIN MDTG"/>
    <property type="match status" value="1"/>
</dbReference>
<dbReference type="PANTHER" id="PTHR43414">
    <property type="entry name" value="MULTIDRUG RESISTANCE PROTEIN MDTG"/>
    <property type="match status" value="1"/>
</dbReference>
<dbReference type="EMBL" id="CP069127">
    <property type="protein sequence ID" value="QRG70361.1"/>
    <property type="molecule type" value="Genomic_DNA"/>
</dbReference>
<evidence type="ECO:0000256" key="7">
    <source>
        <dbReference type="SAM" id="Phobius"/>
    </source>
</evidence>
<gene>
    <name evidence="9" type="ORF">JNE38_15350</name>
</gene>
<dbReference type="SUPFAM" id="SSF103473">
    <property type="entry name" value="MFS general substrate transporter"/>
    <property type="match status" value="1"/>
</dbReference>
<name>A0ABX7FX26_BRECH</name>
<protein>
    <submittedName>
        <fullName evidence="9">MFS transporter</fullName>
    </submittedName>
</protein>
<evidence type="ECO:0000256" key="3">
    <source>
        <dbReference type="ARBA" id="ARBA00022475"/>
    </source>
</evidence>
<keyword evidence="10" id="KW-1185">Reference proteome</keyword>
<evidence type="ECO:0000313" key="9">
    <source>
        <dbReference type="EMBL" id="QRG70361.1"/>
    </source>
</evidence>
<feature type="transmembrane region" description="Helical" evidence="7">
    <location>
        <begin position="45"/>
        <end position="66"/>
    </location>
</feature>
<keyword evidence="2" id="KW-0813">Transport</keyword>
<feature type="transmembrane region" description="Helical" evidence="7">
    <location>
        <begin position="302"/>
        <end position="325"/>
    </location>
</feature>
<dbReference type="InterPro" id="IPR020846">
    <property type="entry name" value="MFS_dom"/>
</dbReference>
<keyword evidence="4 7" id="KW-0812">Transmembrane</keyword>
<sequence>MIKWKRTLWILWTANFIAVAGVSLIIPFLPLYIEELGVHHPKDVNLWSGWIFAAQSLTAVIFQPIWGAMADKYGRKVMLLRAGIGMAIMTILMGFVSAPWQLLVLRLINGVFSGFISMSISLQASVTPDEHAGNALGTLQTGQMAGRLIGPLIGGILAEAFGFRDVFVLTGMILLMASVVVMIFVDKGTPVQTEKKEYSVGSGDWRTLTPLIPIFVATTVTQIGMMSIQPILSIYTKSLYHGVHLEFIAGLVVSITGVANLIGSPLLGRYGDRIGQRKILIFSLVMSGLTFIPQAVTHDITVLLIARFLLGLFVGGMLPSLNVLVKKLAPREAQARAFGFNSSAQFLGSLIGPLLGSTVSAVYDIRYVFYITMSILFANALMLLFNRKLEQTIATKSPLLTNSTKIK</sequence>
<evidence type="ECO:0000256" key="4">
    <source>
        <dbReference type="ARBA" id="ARBA00022692"/>
    </source>
</evidence>
<dbReference type="InterPro" id="IPR036259">
    <property type="entry name" value="MFS_trans_sf"/>
</dbReference>
<feature type="transmembrane region" description="Helical" evidence="7">
    <location>
        <begin position="205"/>
        <end position="227"/>
    </location>
</feature>